<sequence length="173" mass="20023">MEERDVIQLLRHYRHDLLNQLQIIDGYLSMGKGEKARIKLADYVGHLQKESKLMNLNAPLFALYVLQLDTLHPNFRSSYYIHSENMDLHQVDQLLVEYFQKIMAITENMIDVMELYELKLHIYDKNSGIVQLELIINGRFPDLSTLVETMGKVNEMITVSEHGDGITCAVCIP</sequence>
<proteinExistence type="predicted"/>
<dbReference type="Gene3D" id="3.30.565.30">
    <property type="entry name" value="Sporulation initiation phosphotransferase B (SpoOB), C-terminal domain"/>
    <property type="match status" value="1"/>
</dbReference>
<evidence type="ECO:0000313" key="6">
    <source>
        <dbReference type="Proteomes" id="UP000319280"/>
    </source>
</evidence>
<keyword evidence="3" id="KW-0418">Kinase</keyword>
<dbReference type="EMBL" id="VJMZ01000001">
    <property type="protein sequence ID" value="TRM12824.1"/>
    <property type="molecule type" value="Genomic_DNA"/>
</dbReference>
<dbReference type="InterPro" id="IPR039506">
    <property type="entry name" value="SPOB_a"/>
</dbReference>
<dbReference type="InterPro" id="IPR037100">
    <property type="entry name" value="Spo0B_C_sf"/>
</dbReference>
<keyword evidence="6" id="KW-1185">Reference proteome</keyword>
<evidence type="ECO:0000313" key="5">
    <source>
        <dbReference type="EMBL" id="TRM12824.1"/>
    </source>
</evidence>
<evidence type="ECO:0000259" key="4">
    <source>
        <dbReference type="Pfam" id="PF14689"/>
    </source>
</evidence>
<keyword evidence="2" id="KW-0808">Transferase</keyword>
<dbReference type="InterPro" id="IPR016120">
    <property type="entry name" value="Sig_transdc_His_kin_SpoOB"/>
</dbReference>
<reference evidence="5 6" key="1">
    <citation type="submission" date="2019-07" db="EMBL/GenBank/DDBJ databases">
        <title>Genomic analysis of Lentibacillus sp. NKC851-2.</title>
        <authorList>
            <person name="Oh Y.J."/>
        </authorList>
    </citation>
    <scope>NUCLEOTIDE SEQUENCE [LARGE SCALE GENOMIC DNA]</scope>
    <source>
        <strain evidence="5 6">NKC851-2</strain>
    </source>
</reference>
<name>A0A549YLT0_9BACI</name>
<dbReference type="Proteomes" id="UP000319280">
    <property type="component" value="Unassembled WGS sequence"/>
</dbReference>
<feature type="domain" description="SpoOB alpha-helical" evidence="4">
    <location>
        <begin position="3"/>
        <end position="56"/>
    </location>
</feature>
<comment type="caution">
    <text evidence="5">The sequence shown here is derived from an EMBL/GenBank/DDBJ whole genome shotgun (WGS) entry which is preliminary data.</text>
</comment>
<keyword evidence="1" id="KW-0597">Phosphoprotein</keyword>
<protein>
    <recommendedName>
        <fullName evidence="4">SpoOB alpha-helical domain-containing protein</fullName>
    </recommendedName>
</protein>
<evidence type="ECO:0000256" key="3">
    <source>
        <dbReference type="ARBA" id="ARBA00022777"/>
    </source>
</evidence>
<dbReference type="SUPFAM" id="SSF55890">
    <property type="entry name" value="Sporulation response regulatory protein Spo0B"/>
    <property type="match status" value="1"/>
</dbReference>
<organism evidence="5 6">
    <name type="scientific">Lentibacillus cibarius</name>
    <dbReference type="NCBI Taxonomy" id="2583219"/>
    <lineage>
        <taxon>Bacteria</taxon>
        <taxon>Bacillati</taxon>
        <taxon>Bacillota</taxon>
        <taxon>Bacilli</taxon>
        <taxon>Bacillales</taxon>
        <taxon>Bacillaceae</taxon>
        <taxon>Lentibacillus</taxon>
    </lineage>
</organism>
<dbReference type="RefSeq" id="WP_142791744.1">
    <property type="nucleotide sequence ID" value="NZ_VJMZ01000001.1"/>
</dbReference>
<accession>A0A549YLT0</accession>
<dbReference type="AlphaFoldDB" id="A0A549YLT0"/>
<dbReference type="Pfam" id="PF14689">
    <property type="entry name" value="SPOB_a"/>
    <property type="match status" value="1"/>
</dbReference>
<gene>
    <name evidence="5" type="ORF">FH966_14555</name>
</gene>
<evidence type="ECO:0000256" key="2">
    <source>
        <dbReference type="ARBA" id="ARBA00022679"/>
    </source>
</evidence>
<dbReference type="Gene3D" id="1.10.287.130">
    <property type="match status" value="1"/>
</dbReference>
<evidence type="ECO:0000256" key="1">
    <source>
        <dbReference type="ARBA" id="ARBA00022553"/>
    </source>
</evidence>
<dbReference type="GO" id="GO:0000155">
    <property type="term" value="F:phosphorelay sensor kinase activity"/>
    <property type="evidence" value="ECO:0007669"/>
    <property type="project" value="InterPro"/>
</dbReference>